<keyword evidence="5" id="KW-1185">Reference proteome</keyword>
<dbReference type="EMBL" id="JPIU01000025">
    <property type="protein sequence ID" value="KIO46590.1"/>
    <property type="molecule type" value="Genomic_DNA"/>
</dbReference>
<evidence type="ECO:0000313" key="4">
    <source>
        <dbReference type="Proteomes" id="UP000031937"/>
    </source>
</evidence>
<dbReference type="Pfam" id="PF01740">
    <property type="entry name" value="STAS"/>
    <property type="match status" value="1"/>
</dbReference>
<dbReference type="SUPFAM" id="SSF52091">
    <property type="entry name" value="SpoIIaa-like"/>
    <property type="match status" value="1"/>
</dbReference>
<dbReference type="CDD" id="cd07043">
    <property type="entry name" value="STAS_anti-anti-sigma_factors"/>
    <property type="match status" value="1"/>
</dbReference>
<dbReference type="InterPro" id="IPR002645">
    <property type="entry name" value="STAS_dom"/>
</dbReference>
<evidence type="ECO:0000313" key="3">
    <source>
        <dbReference type="EMBL" id="KIO47031.1"/>
    </source>
</evidence>
<dbReference type="PANTHER" id="PTHR33495">
    <property type="entry name" value="ANTI-SIGMA FACTOR ANTAGONIST TM_1081-RELATED-RELATED"/>
    <property type="match status" value="1"/>
</dbReference>
<accession>A0A0C3R892</accession>
<reference evidence="2 5" key="1">
    <citation type="submission" date="2014-07" db="EMBL/GenBank/DDBJ databases">
        <title>Porphyromonadaceae bacterium OUH 308042 = ATCC BAA-2681 = DSM 28342 draft genome.</title>
        <authorList>
            <person name="Sydenham T.V."/>
            <person name="Hasman H."/>
            <person name="Justensen U.S."/>
        </authorList>
    </citation>
    <scope>NUCLEOTIDE SEQUENCE [LARGE SCALE GENOMIC DNA]</scope>
    <source>
        <strain evidence="2 5">OUH 308042</strain>
    </source>
</reference>
<dbReference type="Proteomes" id="UP000031937">
    <property type="component" value="Unassembled WGS sequence"/>
</dbReference>
<dbReference type="PANTHER" id="PTHR33495:SF2">
    <property type="entry name" value="ANTI-SIGMA FACTOR ANTAGONIST TM_1081-RELATED"/>
    <property type="match status" value="1"/>
</dbReference>
<dbReference type="GO" id="GO:0043856">
    <property type="term" value="F:anti-sigma factor antagonist activity"/>
    <property type="evidence" value="ECO:0007669"/>
    <property type="project" value="TreeGrafter"/>
</dbReference>
<protein>
    <submittedName>
        <fullName evidence="2">Anti-sigma-factor antagonist</fullName>
    </submittedName>
</protein>
<evidence type="ECO:0000259" key="1">
    <source>
        <dbReference type="PROSITE" id="PS50801"/>
    </source>
</evidence>
<reference evidence="3 4" key="2">
    <citation type="submission" date="2014-07" db="EMBL/GenBank/DDBJ databases">
        <title>Porphyromonadaceae bacterium OUH 334697 = ATCC BAA-2682 = DSM 28341 draft genome.</title>
        <authorList>
            <person name="Sydenham T.V."/>
            <person name="Hasman H."/>
            <person name="Justesen U.S."/>
        </authorList>
    </citation>
    <scope>NUCLEOTIDE SEQUENCE [LARGE SCALE GENOMIC DNA]</scope>
    <source>
        <strain evidence="3 4">OUH 334697</strain>
    </source>
</reference>
<evidence type="ECO:0000313" key="5">
    <source>
        <dbReference type="Proteomes" id="UP000031980"/>
    </source>
</evidence>
<organism evidence="2 5">
    <name type="scientific">Sanguibacteroides justesenii</name>
    <dbReference type="NCBI Taxonomy" id="1547597"/>
    <lineage>
        <taxon>Bacteria</taxon>
        <taxon>Pseudomonadati</taxon>
        <taxon>Bacteroidota</taxon>
        <taxon>Bacteroidia</taxon>
        <taxon>Bacteroidales</taxon>
        <taxon>Porphyromonadaceae</taxon>
        <taxon>Sanguibacteroides</taxon>
    </lineage>
</organism>
<name>A0A0C3R892_9PORP</name>
<dbReference type="OrthoDB" id="962463at2"/>
<dbReference type="PROSITE" id="PS50801">
    <property type="entry name" value="STAS"/>
    <property type="match status" value="1"/>
</dbReference>
<evidence type="ECO:0000313" key="2">
    <source>
        <dbReference type="EMBL" id="KIO46590.1"/>
    </source>
</evidence>
<dbReference type="Proteomes" id="UP000031980">
    <property type="component" value="Unassembled WGS sequence"/>
</dbReference>
<dbReference type="Gene3D" id="3.30.750.24">
    <property type="entry name" value="STAS domain"/>
    <property type="match status" value="1"/>
</dbReference>
<gene>
    <name evidence="2" type="ORF">BA92_01580</name>
    <name evidence="3" type="ORF">IE90_03205</name>
</gene>
<dbReference type="EMBL" id="JPIT01000008">
    <property type="protein sequence ID" value="KIO47031.1"/>
    <property type="molecule type" value="Genomic_DNA"/>
</dbReference>
<comment type="caution">
    <text evidence="2">The sequence shown here is derived from an EMBL/GenBank/DDBJ whole genome shotgun (WGS) entry which is preliminary data.</text>
</comment>
<feature type="domain" description="STAS" evidence="1">
    <location>
        <begin position="27"/>
        <end position="112"/>
    </location>
</feature>
<dbReference type="RefSeq" id="WP_041502438.1">
    <property type="nucleotide sequence ID" value="NZ_JPIT01000008.1"/>
</dbReference>
<proteinExistence type="predicted"/>
<sequence length="112" mass="12545">MILNVTEQNGITLVEFVDVTRFTLSIADEVKQQLRPLLNNKECKMVFDLHGIDFIDSSGIGCIIALFKTAKSIGSTLKLCNLTPEVLEIFKLLHLQVIFDITGTRETCLQSM</sequence>
<dbReference type="AlphaFoldDB" id="A0A0C3R892"/>
<dbReference type="InterPro" id="IPR036513">
    <property type="entry name" value="STAS_dom_sf"/>
</dbReference>